<dbReference type="EMBL" id="JAIRBT010000008">
    <property type="protein sequence ID" value="MBZ6066200.1"/>
    <property type="molecule type" value="Genomic_DNA"/>
</dbReference>
<dbReference type="OrthoDB" id="7066555at2"/>
<reference evidence="1 3" key="2">
    <citation type="journal article" date="2016" name="Genome Announc.">
        <title>Complete Genome Sequence of the Highly Virulent Aeromonas schubertii Strain WL1483, Isolated from Diseased Snakehead Fish (Channa argus) in China.</title>
        <authorList>
            <person name="Liu L."/>
            <person name="Li N."/>
            <person name="Zhang D."/>
            <person name="Fu X."/>
            <person name="Shi C."/>
            <person name="Lin Q."/>
            <person name="Hao G."/>
        </authorList>
    </citation>
    <scope>NUCLEOTIDE SEQUENCE [LARGE SCALE GENOMIC DNA]</scope>
    <source>
        <strain evidence="1 3">WL1483</strain>
    </source>
</reference>
<sequence>MNRDLTPPQALQRLARMIANPVWSQGNRTLTGTLQGRRLKGRDFATGPCIAMTLTWPPEQARQACLLLAATPEACDDALYMEEGVLWLLRRYPAILTEVELALLLKQQLAMAALLVPAARTSPPPRPFIGRFA</sequence>
<reference evidence="2 4" key="3">
    <citation type="submission" date="2021-09" db="EMBL/GenBank/DDBJ databases">
        <title>Aeromonas schubertii isolated from Asian sea bass.</title>
        <authorList>
            <person name="Pinpimai K."/>
        </authorList>
    </citation>
    <scope>NUCLEOTIDE SEQUENCE [LARGE SCALE GENOMIC DNA]</scope>
    <source>
        <strain evidence="2 4">CHULA2021a</strain>
    </source>
</reference>
<evidence type="ECO:0000313" key="3">
    <source>
        <dbReference type="Proteomes" id="UP000058114"/>
    </source>
</evidence>
<protein>
    <submittedName>
        <fullName evidence="2">Protein EsaB</fullName>
    </submittedName>
</protein>
<dbReference type="EMBL" id="CP013067">
    <property type="protein sequence ID" value="ALP42881.1"/>
    <property type="molecule type" value="Genomic_DNA"/>
</dbReference>
<organism evidence="1 3">
    <name type="scientific">Aeromonas schubertii</name>
    <dbReference type="NCBI Taxonomy" id="652"/>
    <lineage>
        <taxon>Bacteria</taxon>
        <taxon>Pseudomonadati</taxon>
        <taxon>Pseudomonadota</taxon>
        <taxon>Gammaproteobacteria</taxon>
        <taxon>Aeromonadales</taxon>
        <taxon>Aeromonadaceae</taxon>
        <taxon>Aeromonas</taxon>
    </lineage>
</organism>
<evidence type="ECO:0000313" key="4">
    <source>
        <dbReference type="Proteomes" id="UP000774958"/>
    </source>
</evidence>
<dbReference type="Proteomes" id="UP000058114">
    <property type="component" value="Chromosome"/>
</dbReference>
<evidence type="ECO:0000313" key="2">
    <source>
        <dbReference type="EMBL" id="MBZ6066200.1"/>
    </source>
</evidence>
<gene>
    <name evidence="2" type="ORF">LA374_08270</name>
    <name evidence="1" type="ORF">WL1483_3462</name>
</gene>
<dbReference type="PATRIC" id="fig|652.5.peg.1380"/>
<keyword evidence="4" id="KW-1185">Reference proteome</keyword>
<dbReference type="KEGG" id="asr:WL1483_3462"/>
<dbReference type="Proteomes" id="UP000774958">
    <property type="component" value="Unassembled WGS sequence"/>
</dbReference>
<dbReference type="RefSeq" id="WP_021229297.1">
    <property type="nucleotide sequence ID" value="NZ_CDDB01000068.1"/>
</dbReference>
<evidence type="ECO:0000313" key="1">
    <source>
        <dbReference type="EMBL" id="ALP42881.1"/>
    </source>
</evidence>
<dbReference type="STRING" id="652.WL1483_3462"/>
<accession>A0A0S2SMC7</accession>
<dbReference type="AlphaFoldDB" id="A0A0S2SMC7"/>
<reference evidence="3" key="1">
    <citation type="submission" date="2015-10" db="EMBL/GenBank/DDBJ databases">
        <title>Complete Genome Sequence of Aeromonas schubertii strain WL1483.</title>
        <authorList>
            <person name="Liu L."/>
        </authorList>
    </citation>
    <scope>NUCLEOTIDE SEQUENCE [LARGE SCALE GENOMIC DNA]</scope>
    <source>
        <strain evidence="3">WL1483</strain>
    </source>
</reference>
<proteinExistence type="predicted"/>
<name>A0A0S2SMC7_9GAMM</name>